<dbReference type="Pfam" id="PF08669">
    <property type="entry name" value="GCV_T_C"/>
    <property type="match status" value="1"/>
</dbReference>
<dbReference type="PANTHER" id="PTHR43757">
    <property type="entry name" value="AMINOMETHYLTRANSFERASE"/>
    <property type="match status" value="1"/>
</dbReference>
<dbReference type="Proteomes" id="UP001610432">
    <property type="component" value="Unassembled WGS sequence"/>
</dbReference>
<evidence type="ECO:0000313" key="6">
    <source>
        <dbReference type="EMBL" id="KAL2870910.1"/>
    </source>
</evidence>
<gene>
    <name evidence="6" type="ORF">BJX67DRAFT_210386</name>
</gene>
<dbReference type="SUPFAM" id="SSF51905">
    <property type="entry name" value="FAD/NAD(P)-binding domain"/>
    <property type="match status" value="1"/>
</dbReference>
<dbReference type="SUPFAM" id="SSF101790">
    <property type="entry name" value="Aminomethyltransferase beta-barrel domain"/>
    <property type="match status" value="1"/>
</dbReference>
<dbReference type="InterPro" id="IPR013977">
    <property type="entry name" value="GcvT_C"/>
</dbReference>
<proteinExistence type="inferred from homology"/>
<dbReference type="InterPro" id="IPR036188">
    <property type="entry name" value="FAD/NAD-bd_sf"/>
</dbReference>
<evidence type="ECO:0000259" key="4">
    <source>
        <dbReference type="Pfam" id="PF08669"/>
    </source>
</evidence>
<dbReference type="Gene3D" id="3.30.9.10">
    <property type="entry name" value="D-Amino Acid Oxidase, subunit A, domain 2"/>
    <property type="match status" value="1"/>
</dbReference>
<dbReference type="SUPFAM" id="SSF103025">
    <property type="entry name" value="Folate-binding domain"/>
    <property type="match status" value="1"/>
</dbReference>
<dbReference type="InterPro" id="IPR006222">
    <property type="entry name" value="GCVT_N"/>
</dbReference>
<dbReference type="InterPro" id="IPR006076">
    <property type="entry name" value="FAD-dep_OxRdtase"/>
</dbReference>
<dbReference type="InterPro" id="IPR032503">
    <property type="entry name" value="FAO_M"/>
</dbReference>
<evidence type="ECO:0008006" key="8">
    <source>
        <dbReference type="Google" id="ProtNLM"/>
    </source>
</evidence>
<dbReference type="EMBL" id="JBFXLQ010000004">
    <property type="protein sequence ID" value="KAL2870910.1"/>
    <property type="molecule type" value="Genomic_DNA"/>
</dbReference>
<dbReference type="InterPro" id="IPR028896">
    <property type="entry name" value="GcvT/YgfZ/DmdA"/>
</dbReference>
<dbReference type="PANTHER" id="PTHR43757:SF2">
    <property type="entry name" value="AMINOMETHYLTRANSFERASE, MITOCHONDRIAL"/>
    <property type="match status" value="1"/>
</dbReference>
<dbReference type="InterPro" id="IPR029043">
    <property type="entry name" value="GcvT/YgfZ_C"/>
</dbReference>
<feature type="domain" description="FAD dependent oxidoreductase central" evidence="5">
    <location>
        <begin position="385"/>
        <end position="439"/>
    </location>
</feature>
<comment type="caution">
    <text evidence="6">The sequence shown here is derived from an EMBL/GenBank/DDBJ whole genome shotgun (WGS) entry which is preliminary data.</text>
</comment>
<feature type="domain" description="FAD dependent oxidoreductase" evidence="2">
    <location>
        <begin position="7"/>
        <end position="380"/>
    </location>
</feature>
<reference evidence="6 7" key="1">
    <citation type="submission" date="2024-07" db="EMBL/GenBank/DDBJ databases">
        <title>Section-level genome sequencing and comparative genomics of Aspergillus sections Usti and Cavernicolus.</title>
        <authorList>
            <consortium name="Lawrence Berkeley National Laboratory"/>
            <person name="Nybo J.L."/>
            <person name="Vesth T.C."/>
            <person name="Theobald S."/>
            <person name="Frisvad J.C."/>
            <person name="Larsen T.O."/>
            <person name="Kjaerboelling I."/>
            <person name="Rothschild-Mancinelli K."/>
            <person name="Lyhne E.K."/>
            <person name="Kogle M.E."/>
            <person name="Barry K."/>
            <person name="Clum A."/>
            <person name="Na H."/>
            <person name="Ledsgaard L."/>
            <person name="Lin J."/>
            <person name="Lipzen A."/>
            <person name="Kuo A."/>
            <person name="Riley R."/>
            <person name="Mondo S."/>
            <person name="Labutti K."/>
            <person name="Haridas S."/>
            <person name="Pangalinan J."/>
            <person name="Salamov A.A."/>
            <person name="Simmons B.A."/>
            <person name="Magnuson J.K."/>
            <person name="Chen J."/>
            <person name="Drula E."/>
            <person name="Henrissat B."/>
            <person name="Wiebenga A."/>
            <person name="Lubbers R.J."/>
            <person name="Gomes A.C."/>
            <person name="Macurrencykelacurrency M.R."/>
            <person name="Stajich J."/>
            <person name="Grigoriev I.V."/>
            <person name="Mortensen U.H."/>
            <person name="De Vries R.P."/>
            <person name="Baker S.E."/>
            <person name="Andersen M.R."/>
        </authorList>
    </citation>
    <scope>NUCLEOTIDE SEQUENCE [LARGE SCALE GENOMIC DNA]</scope>
    <source>
        <strain evidence="6 7">CBS 449.75</strain>
    </source>
</reference>
<dbReference type="Gene3D" id="3.30.70.1400">
    <property type="entry name" value="Aminomethyltransferase beta-barrel domains"/>
    <property type="match status" value="1"/>
</dbReference>
<evidence type="ECO:0000256" key="1">
    <source>
        <dbReference type="ARBA" id="ARBA00008609"/>
    </source>
</evidence>
<accession>A0ABR4M280</accession>
<dbReference type="Pfam" id="PF01266">
    <property type="entry name" value="DAO"/>
    <property type="match status" value="1"/>
</dbReference>
<dbReference type="RefSeq" id="XP_070889889.1">
    <property type="nucleotide sequence ID" value="XM_071025576.1"/>
</dbReference>
<keyword evidence="7" id="KW-1185">Reference proteome</keyword>
<organism evidence="6 7">
    <name type="scientific">Aspergillus lucknowensis</name>
    <dbReference type="NCBI Taxonomy" id="176173"/>
    <lineage>
        <taxon>Eukaryota</taxon>
        <taxon>Fungi</taxon>
        <taxon>Dikarya</taxon>
        <taxon>Ascomycota</taxon>
        <taxon>Pezizomycotina</taxon>
        <taxon>Eurotiomycetes</taxon>
        <taxon>Eurotiomycetidae</taxon>
        <taxon>Eurotiales</taxon>
        <taxon>Aspergillaceae</taxon>
        <taxon>Aspergillus</taxon>
        <taxon>Aspergillus subgen. Nidulantes</taxon>
    </lineage>
</organism>
<feature type="domain" description="Aminomethyltransferase C-terminal" evidence="4">
    <location>
        <begin position="752"/>
        <end position="830"/>
    </location>
</feature>
<dbReference type="Gene3D" id="3.50.50.60">
    <property type="entry name" value="FAD/NAD(P)-binding domain"/>
    <property type="match status" value="1"/>
</dbReference>
<evidence type="ECO:0000259" key="2">
    <source>
        <dbReference type="Pfam" id="PF01266"/>
    </source>
</evidence>
<evidence type="ECO:0000259" key="5">
    <source>
        <dbReference type="Pfam" id="PF16350"/>
    </source>
</evidence>
<dbReference type="Pfam" id="PF01571">
    <property type="entry name" value="GCV_T"/>
    <property type="match status" value="1"/>
</dbReference>
<dbReference type="GeneID" id="98140648"/>
<evidence type="ECO:0000313" key="7">
    <source>
        <dbReference type="Proteomes" id="UP001610432"/>
    </source>
</evidence>
<dbReference type="InterPro" id="IPR027266">
    <property type="entry name" value="TrmE/GcvT-like"/>
</dbReference>
<protein>
    <recommendedName>
        <fullName evidence="8">Transferase caf17, mitochondrial</fullName>
    </recommendedName>
</protein>
<sequence length="860" mass="94392">MTTQPQRVVIIGAGIVGTNLADELLSRGWTDVTVVEQGPLDLPGGSTSHAPGLVFQTSPSKTMTRFAQYTVEKLLSMKDREGGGSCFNQVGGLEVATTPERVEELKRKLGYAGSWGVDARLVSAEECLAMYPLLNRDIVLGGLHIPSDGLALAARATQLLIERTRDAGVRYLGHTAVTGIEQADGRVTGVRTAKGTIAADIVVSCAGFWGVEIGAMAGVEIPLLPLAHQYAKTTPIPELTDRAVNARPNGLNASFPILRHQDHDLYYREHGDRYGIGYYGHKPMPVEAASLGRTPSQVDERNMPSRLQFTDEDFQPAWQESQRLLPSLQGGGVDDGFNGIFSFTPDGGPLIGQAPNLDGFYVAEAVWVTHSAGVARAMAEILTQGWSAVDVSECELSRFEDVQLNREYVSETSQQNFVEIYDIIHPLQPRESPRSLRTSPFYAEQVHLGAFFMELGGWERPFWYEANAGLVRSLPAHWRPVERDPWSSRFYSPIVAAEAWKTRNAVAMFDMSSFHRFIVSGPGATSLLQRLTTAELVSARPGSIVYTLLLNDNAGIRSDIFLTRLDKTTYQIGANSATDLAYLRREARSHPHTTTPKNWVQVLDITGATCCIGLWGPRAGDVMRSITTQDLSDKSLPYMHSKTTSIRGIPVLLLRKSYVGESGWEIQTSAEYGRRLWHSLAEAGKPHGLVAAGRAAFNALRLEKGYRTYGVDLTTEHDPYEAGLAFAVDGTKTDDFVGKGALRRQQRRPLRRRLRCLTVDDGRSMVMGKEPVYCNRRAVGYVTSAAFGFTIRKPVVYAWLPGGLVEGASVEIEYFGRRIAATVVAEPVYDPASRRLYGEGDGEGEGGLGREVQRPVRAVL</sequence>
<evidence type="ECO:0000259" key="3">
    <source>
        <dbReference type="Pfam" id="PF01571"/>
    </source>
</evidence>
<name>A0ABR4M280_9EURO</name>
<dbReference type="Pfam" id="PF16350">
    <property type="entry name" value="FAO_M"/>
    <property type="match status" value="1"/>
</dbReference>
<comment type="similarity">
    <text evidence="1">Belongs to the GcvT family.</text>
</comment>
<feature type="domain" description="GCVT N-terminal" evidence="3">
    <location>
        <begin position="442"/>
        <end position="730"/>
    </location>
</feature>
<dbReference type="Gene3D" id="2.40.30.110">
    <property type="entry name" value="Aminomethyltransferase beta-barrel domains"/>
    <property type="match status" value="1"/>
</dbReference>
<dbReference type="SUPFAM" id="SSF54373">
    <property type="entry name" value="FAD-linked reductases, C-terminal domain"/>
    <property type="match status" value="1"/>
</dbReference>
<dbReference type="Gene3D" id="3.30.1360.120">
    <property type="entry name" value="Probable tRNA modification gtpase trme, domain 1"/>
    <property type="match status" value="1"/>
</dbReference>